<gene>
    <name evidence="1" type="ORF">E2C01_091338</name>
</gene>
<dbReference type="AlphaFoldDB" id="A0A5B7JH82"/>
<organism evidence="1 2">
    <name type="scientific">Portunus trituberculatus</name>
    <name type="common">Swimming crab</name>
    <name type="synonym">Neptunus trituberculatus</name>
    <dbReference type="NCBI Taxonomy" id="210409"/>
    <lineage>
        <taxon>Eukaryota</taxon>
        <taxon>Metazoa</taxon>
        <taxon>Ecdysozoa</taxon>
        <taxon>Arthropoda</taxon>
        <taxon>Crustacea</taxon>
        <taxon>Multicrustacea</taxon>
        <taxon>Malacostraca</taxon>
        <taxon>Eumalacostraca</taxon>
        <taxon>Eucarida</taxon>
        <taxon>Decapoda</taxon>
        <taxon>Pleocyemata</taxon>
        <taxon>Brachyura</taxon>
        <taxon>Eubrachyura</taxon>
        <taxon>Portunoidea</taxon>
        <taxon>Portunidae</taxon>
        <taxon>Portuninae</taxon>
        <taxon>Portunus</taxon>
    </lineage>
</organism>
<comment type="caution">
    <text evidence="1">The sequence shown here is derived from an EMBL/GenBank/DDBJ whole genome shotgun (WGS) entry which is preliminary data.</text>
</comment>
<keyword evidence="2" id="KW-1185">Reference proteome</keyword>
<reference evidence="1 2" key="1">
    <citation type="submission" date="2019-05" db="EMBL/GenBank/DDBJ databases">
        <title>Another draft genome of Portunus trituberculatus and its Hox gene families provides insights of decapod evolution.</title>
        <authorList>
            <person name="Jeong J.-H."/>
            <person name="Song I."/>
            <person name="Kim S."/>
            <person name="Choi T."/>
            <person name="Kim D."/>
            <person name="Ryu S."/>
            <person name="Kim W."/>
        </authorList>
    </citation>
    <scope>NUCLEOTIDE SEQUENCE [LARGE SCALE GENOMIC DNA]</scope>
    <source>
        <tissue evidence="1">Muscle</tissue>
    </source>
</reference>
<evidence type="ECO:0000313" key="1">
    <source>
        <dbReference type="EMBL" id="MPC96100.1"/>
    </source>
</evidence>
<evidence type="ECO:0000313" key="2">
    <source>
        <dbReference type="Proteomes" id="UP000324222"/>
    </source>
</evidence>
<sequence length="56" mass="6426">MDYDSSCSDLPPPPTLLPSCSKLSITTLHLWYVQIKISISLNFYKLEVLLRLEQIT</sequence>
<name>A0A5B7JH82_PORTR</name>
<accession>A0A5B7JH82</accession>
<protein>
    <submittedName>
        <fullName evidence="1">Uncharacterized protein</fullName>
    </submittedName>
</protein>
<dbReference type="EMBL" id="VSRR010104639">
    <property type="protein sequence ID" value="MPC96100.1"/>
    <property type="molecule type" value="Genomic_DNA"/>
</dbReference>
<proteinExistence type="predicted"/>
<dbReference type="Proteomes" id="UP000324222">
    <property type="component" value="Unassembled WGS sequence"/>
</dbReference>